<sequence>MARMQRLFANLFDGWFQLHKRFSSEVLDDMTDAISKGEHTHLGEVRFAIESRLHIPDVLNGLDARTRAHQVFGMLRVWDTEHNCGVLIYLLMAEHRIEIVADRGIARRVKEDEWVAVCNAMQESFAAGQWRVGALRGISDVNDLLASHFPSHGKARPDELPDRPVLL</sequence>
<dbReference type="Gene3D" id="3.10.310.50">
    <property type="match status" value="1"/>
</dbReference>
<evidence type="ECO:0000313" key="2">
    <source>
        <dbReference type="EMBL" id="RUL62435.1"/>
    </source>
</evidence>
<dbReference type="PANTHER" id="PTHR30373:SF8">
    <property type="entry name" value="BLL7265 PROTEIN"/>
    <property type="match status" value="1"/>
</dbReference>
<evidence type="ECO:0000259" key="1">
    <source>
        <dbReference type="Pfam" id="PF04536"/>
    </source>
</evidence>
<name>A0A3S0WMR9_9GAMM</name>
<dbReference type="EMBL" id="RYZR01000007">
    <property type="protein sequence ID" value="RUL62435.1"/>
    <property type="molecule type" value="Genomic_DNA"/>
</dbReference>
<accession>A0A3S0WMR9</accession>
<dbReference type="RefSeq" id="WP_126674880.1">
    <property type="nucleotide sequence ID" value="NZ_RYZR01000007.1"/>
</dbReference>
<reference evidence="2 3" key="1">
    <citation type="submission" date="2018-12" db="EMBL/GenBank/DDBJ databases">
        <title>Dyella dinghuensis sp. nov. DHOA06 and Dyella choica sp. nov. 4M-K27, isolated from forest soil.</title>
        <authorList>
            <person name="Qiu L.-H."/>
            <person name="Gao Z.-H."/>
        </authorList>
    </citation>
    <scope>NUCLEOTIDE SEQUENCE [LARGE SCALE GENOMIC DNA]</scope>
    <source>
        <strain evidence="2 3">DHOA06</strain>
    </source>
</reference>
<dbReference type="OrthoDB" id="5683663at2"/>
<protein>
    <recommendedName>
        <fullName evidence="1">TPM domain-containing protein</fullName>
    </recommendedName>
</protein>
<dbReference type="PANTHER" id="PTHR30373">
    <property type="entry name" value="UPF0603 PROTEIN YGCG"/>
    <property type="match status" value="1"/>
</dbReference>
<evidence type="ECO:0000313" key="3">
    <source>
        <dbReference type="Proteomes" id="UP000267077"/>
    </source>
</evidence>
<organism evidence="2 3">
    <name type="scientific">Dyella dinghuensis</name>
    <dbReference type="NCBI Taxonomy" id="1920169"/>
    <lineage>
        <taxon>Bacteria</taxon>
        <taxon>Pseudomonadati</taxon>
        <taxon>Pseudomonadota</taxon>
        <taxon>Gammaproteobacteria</taxon>
        <taxon>Lysobacterales</taxon>
        <taxon>Rhodanobacteraceae</taxon>
        <taxon>Dyella</taxon>
    </lineage>
</organism>
<gene>
    <name evidence="2" type="ORF">EKH79_16325</name>
</gene>
<comment type="caution">
    <text evidence="2">The sequence shown here is derived from an EMBL/GenBank/DDBJ whole genome shotgun (WGS) entry which is preliminary data.</text>
</comment>
<dbReference type="Pfam" id="PF04536">
    <property type="entry name" value="TPM_phosphatase"/>
    <property type="match status" value="1"/>
</dbReference>
<dbReference type="AlphaFoldDB" id="A0A3S0WMR9"/>
<feature type="domain" description="TPM" evidence="1">
    <location>
        <begin position="22"/>
        <end position="142"/>
    </location>
</feature>
<keyword evidence="3" id="KW-1185">Reference proteome</keyword>
<proteinExistence type="predicted"/>
<dbReference type="InterPro" id="IPR007621">
    <property type="entry name" value="TPM_dom"/>
</dbReference>
<dbReference type="Proteomes" id="UP000267077">
    <property type="component" value="Unassembled WGS sequence"/>
</dbReference>